<organism evidence="2 3">
    <name type="scientific">Ostreobium quekettii</name>
    <dbReference type="NCBI Taxonomy" id="121088"/>
    <lineage>
        <taxon>Eukaryota</taxon>
        <taxon>Viridiplantae</taxon>
        <taxon>Chlorophyta</taxon>
        <taxon>core chlorophytes</taxon>
        <taxon>Ulvophyceae</taxon>
        <taxon>TCBD clade</taxon>
        <taxon>Bryopsidales</taxon>
        <taxon>Ostreobineae</taxon>
        <taxon>Ostreobiaceae</taxon>
        <taxon>Ostreobium</taxon>
    </lineage>
</organism>
<gene>
    <name evidence="2" type="ORF">OSTQU699_LOCUS8224</name>
</gene>
<keyword evidence="3" id="KW-1185">Reference proteome</keyword>
<sequence>VALRNISLQKGTVNAFITGEALPRKIKLVGGNASFGRGYHSMSINLHGKAEMRHPDSTKCTMPTPNAVRHLRFVTPGLHKGLQIVFPADITRSVSQPIGTIAEAAPSSSPKWAGSIAERHKAENSGTEGTLAKKMKISSTSKCADSNTGAGAPGSMSLYSSMHDMPQRIGPRVARPTDVPLRAQKSTRDFQRGAASEKGRAPVVDSHLGFIMLHCIGQ</sequence>
<reference evidence="2" key="1">
    <citation type="submission" date="2020-12" db="EMBL/GenBank/DDBJ databases">
        <authorList>
            <person name="Iha C."/>
        </authorList>
    </citation>
    <scope>NUCLEOTIDE SEQUENCE</scope>
</reference>
<feature type="region of interest" description="Disordered" evidence="1">
    <location>
        <begin position="141"/>
        <end position="163"/>
    </location>
</feature>
<name>A0A8S1J9K6_9CHLO</name>
<proteinExistence type="predicted"/>
<dbReference type="AlphaFoldDB" id="A0A8S1J9K6"/>
<dbReference type="EMBL" id="CAJHUC010001983">
    <property type="protein sequence ID" value="CAD7702867.1"/>
    <property type="molecule type" value="Genomic_DNA"/>
</dbReference>
<comment type="caution">
    <text evidence="2">The sequence shown here is derived from an EMBL/GenBank/DDBJ whole genome shotgun (WGS) entry which is preliminary data.</text>
</comment>
<dbReference type="Proteomes" id="UP000708148">
    <property type="component" value="Unassembled WGS sequence"/>
</dbReference>
<evidence type="ECO:0000313" key="3">
    <source>
        <dbReference type="Proteomes" id="UP000708148"/>
    </source>
</evidence>
<protein>
    <submittedName>
        <fullName evidence="2">Uncharacterized protein</fullName>
    </submittedName>
</protein>
<evidence type="ECO:0000256" key="1">
    <source>
        <dbReference type="SAM" id="MobiDB-lite"/>
    </source>
</evidence>
<feature type="non-terminal residue" evidence="2">
    <location>
        <position position="1"/>
    </location>
</feature>
<accession>A0A8S1J9K6</accession>
<evidence type="ECO:0000313" key="2">
    <source>
        <dbReference type="EMBL" id="CAD7702867.1"/>
    </source>
</evidence>